<keyword evidence="2" id="KW-1185">Reference proteome</keyword>
<comment type="caution">
    <text evidence="1">The sequence shown here is derived from an EMBL/GenBank/DDBJ whole genome shotgun (WGS) entry which is preliminary data.</text>
</comment>
<organism evidence="1 2">
    <name type="scientific">Abeliophyllum distichum</name>
    <dbReference type="NCBI Taxonomy" id="126358"/>
    <lineage>
        <taxon>Eukaryota</taxon>
        <taxon>Viridiplantae</taxon>
        <taxon>Streptophyta</taxon>
        <taxon>Embryophyta</taxon>
        <taxon>Tracheophyta</taxon>
        <taxon>Spermatophyta</taxon>
        <taxon>Magnoliopsida</taxon>
        <taxon>eudicotyledons</taxon>
        <taxon>Gunneridae</taxon>
        <taxon>Pentapetalae</taxon>
        <taxon>asterids</taxon>
        <taxon>lamiids</taxon>
        <taxon>Lamiales</taxon>
        <taxon>Oleaceae</taxon>
        <taxon>Forsythieae</taxon>
        <taxon>Abeliophyllum</taxon>
    </lineage>
</organism>
<protein>
    <submittedName>
        <fullName evidence="1">Zinc finger protein</fullName>
    </submittedName>
</protein>
<accession>A0ABD1RFJ6</accession>
<evidence type="ECO:0000313" key="2">
    <source>
        <dbReference type="Proteomes" id="UP001604336"/>
    </source>
</evidence>
<evidence type="ECO:0000313" key="1">
    <source>
        <dbReference type="EMBL" id="KAL2487185.1"/>
    </source>
</evidence>
<dbReference type="AlphaFoldDB" id="A0ABD1RFJ6"/>
<dbReference type="Proteomes" id="UP001604336">
    <property type="component" value="Unassembled WGS sequence"/>
</dbReference>
<sequence>MVNVLRRTKTSLKRVKDGPKGGVSKKIFFFGKYYNCDKVDNRLSECRLLKRNNNKEANVVDDIANNVFEMSYRSSECRLLKRNNNKEANVVDDIANNVSEMSLVAIISEVNLVDSNSRE</sequence>
<proteinExistence type="predicted"/>
<dbReference type="EMBL" id="JBFOLK010000009">
    <property type="protein sequence ID" value="KAL2487185.1"/>
    <property type="molecule type" value="Genomic_DNA"/>
</dbReference>
<name>A0ABD1RFJ6_9LAMI</name>
<reference evidence="2" key="1">
    <citation type="submission" date="2024-07" db="EMBL/GenBank/DDBJ databases">
        <title>Two chromosome-level genome assemblies of Korean endemic species Abeliophyllum distichum and Forsythia ovata (Oleaceae).</title>
        <authorList>
            <person name="Jang H."/>
        </authorList>
    </citation>
    <scope>NUCLEOTIDE SEQUENCE [LARGE SCALE GENOMIC DNA]</scope>
</reference>
<gene>
    <name evidence="1" type="ORF">Adt_31941</name>
</gene>